<evidence type="ECO:0000256" key="1">
    <source>
        <dbReference type="ARBA" id="ARBA00004571"/>
    </source>
</evidence>
<evidence type="ECO:0000313" key="10">
    <source>
        <dbReference type="EMBL" id="EKF74197.1"/>
    </source>
</evidence>
<dbReference type="AlphaFoldDB" id="L0WDH3"/>
<dbReference type="EMBL" id="AMRJ01000014">
    <property type="protein sequence ID" value="EKF74197.1"/>
    <property type="molecule type" value="Genomic_DNA"/>
</dbReference>
<evidence type="ECO:0000256" key="3">
    <source>
        <dbReference type="ARBA" id="ARBA00022452"/>
    </source>
</evidence>
<dbReference type="STRING" id="1177179.A11A3_10272"/>
<dbReference type="eggNOG" id="COG2067">
    <property type="taxonomic scope" value="Bacteria"/>
</dbReference>
<keyword evidence="4" id="KW-0812">Transmembrane</keyword>
<proteinExistence type="inferred from homology"/>
<dbReference type="PANTHER" id="PTHR35093">
    <property type="entry name" value="OUTER MEMBRANE PROTEIN NMB0088-RELATED"/>
    <property type="match status" value="1"/>
</dbReference>
<dbReference type="GO" id="GO:0015483">
    <property type="term" value="F:long-chain fatty acid transporting porin activity"/>
    <property type="evidence" value="ECO:0007669"/>
    <property type="project" value="TreeGrafter"/>
</dbReference>
<dbReference type="InterPro" id="IPR005017">
    <property type="entry name" value="OMPP1/FadL/TodX"/>
</dbReference>
<dbReference type="SUPFAM" id="SSF56935">
    <property type="entry name" value="Porins"/>
    <property type="match status" value="1"/>
</dbReference>
<evidence type="ECO:0000256" key="4">
    <source>
        <dbReference type="ARBA" id="ARBA00022692"/>
    </source>
</evidence>
<dbReference type="Proteomes" id="UP000010164">
    <property type="component" value="Unassembled WGS sequence"/>
</dbReference>
<keyword evidence="7" id="KW-0998">Cell outer membrane</keyword>
<dbReference type="RefSeq" id="WP_008929232.1">
    <property type="nucleotide sequence ID" value="NZ_AMRJ01000014.1"/>
</dbReference>
<dbReference type="Pfam" id="PF03349">
    <property type="entry name" value="Toluene_X"/>
    <property type="match status" value="1"/>
</dbReference>
<evidence type="ECO:0000256" key="8">
    <source>
        <dbReference type="SAM" id="MobiDB-lite"/>
    </source>
</evidence>
<dbReference type="Gene3D" id="2.40.160.60">
    <property type="entry name" value="Outer membrane protein transport protein (OMPP1/FadL/TodX)"/>
    <property type="match status" value="1"/>
</dbReference>
<protein>
    <submittedName>
        <fullName evidence="10">Long-chain fatty acid transporter</fullName>
    </submittedName>
</protein>
<dbReference type="OrthoDB" id="19849at2"/>
<dbReference type="PANTHER" id="PTHR35093:SF8">
    <property type="entry name" value="OUTER MEMBRANE PROTEIN NMB0088-RELATED"/>
    <property type="match status" value="1"/>
</dbReference>
<evidence type="ECO:0000256" key="2">
    <source>
        <dbReference type="ARBA" id="ARBA00008163"/>
    </source>
</evidence>
<organism evidence="10 11">
    <name type="scientific">Alcanivorax hongdengensis A-11-3</name>
    <dbReference type="NCBI Taxonomy" id="1177179"/>
    <lineage>
        <taxon>Bacteria</taxon>
        <taxon>Pseudomonadati</taxon>
        <taxon>Pseudomonadota</taxon>
        <taxon>Gammaproteobacteria</taxon>
        <taxon>Oceanospirillales</taxon>
        <taxon>Alcanivoracaceae</taxon>
        <taxon>Alcanivorax</taxon>
    </lineage>
</organism>
<comment type="caution">
    <text evidence="10">The sequence shown here is derived from an EMBL/GenBank/DDBJ whole genome shotgun (WGS) entry which is preliminary data.</text>
</comment>
<keyword evidence="6" id="KW-0472">Membrane</keyword>
<reference evidence="10 11" key="1">
    <citation type="journal article" date="2012" name="J. Bacteriol.">
        <title>Genome Sequence of the Alkane-Degrading Bacterium Alcanivorax hongdengensis Type Strain A-11-3.</title>
        <authorList>
            <person name="Lai Q."/>
            <person name="Shao Z."/>
        </authorList>
    </citation>
    <scope>NUCLEOTIDE SEQUENCE [LARGE SCALE GENOMIC DNA]</scope>
    <source>
        <strain evidence="10 11">A-11-3</strain>
    </source>
</reference>
<evidence type="ECO:0000256" key="7">
    <source>
        <dbReference type="ARBA" id="ARBA00023237"/>
    </source>
</evidence>
<sequence>MKMKTHALLIGSAISLAAGQAMATGFAVSEQSVSAQGTAYAGAAALSENASNQWFNPATLAGLKKAEITAAVQQVIIDTSFKSNGASGPGDFKDLDPVVGSAFLALPLSDMMTFGLGINAPFGTKIEYEDNWGNVATDGLAALSPTTGDRYATMSDLKTYNVNPALGIQVTDNLNVGVGLSYQRIDADIESAFTRLEGDDDSYGWNIGLTFDADDNNHFGLAYRSKVEYDIDGDITFSPLPLIAQGTPPATANALAGKYNGSTSLDMPASAQFSYAGDLSDRTQILFGVEWMEWSSLDKLVIKHDGAPIPSPVVQEFDWGNTTRYSAGVRHTLASDTVLRFGVYKEDSTQNSDNRSPTSPDSDKIGVSLGAGFNPTDNMTVDVVYSHLFVDDADTNLTERGVLNGSYELDADVIGAQLSYRF</sequence>
<dbReference type="PATRIC" id="fig|1177179.3.peg.2046"/>
<evidence type="ECO:0000313" key="11">
    <source>
        <dbReference type="Proteomes" id="UP000010164"/>
    </source>
</evidence>
<keyword evidence="5 9" id="KW-0732">Signal</keyword>
<evidence type="ECO:0000256" key="9">
    <source>
        <dbReference type="SAM" id="SignalP"/>
    </source>
</evidence>
<feature type="chain" id="PRO_5003947880" evidence="9">
    <location>
        <begin position="24"/>
        <end position="422"/>
    </location>
</feature>
<comment type="similarity">
    <text evidence="2">Belongs to the OmpP1/FadL family.</text>
</comment>
<gene>
    <name evidence="10" type="ORF">A11A3_10272</name>
</gene>
<feature type="signal peptide" evidence="9">
    <location>
        <begin position="1"/>
        <end position="23"/>
    </location>
</feature>
<keyword evidence="11" id="KW-1185">Reference proteome</keyword>
<accession>L0WDH3</accession>
<name>L0WDH3_9GAMM</name>
<keyword evidence="3" id="KW-1134">Transmembrane beta strand</keyword>
<feature type="region of interest" description="Disordered" evidence="8">
    <location>
        <begin position="346"/>
        <end position="369"/>
    </location>
</feature>
<evidence type="ECO:0000256" key="6">
    <source>
        <dbReference type="ARBA" id="ARBA00023136"/>
    </source>
</evidence>
<feature type="compositionally biased region" description="Polar residues" evidence="8">
    <location>
        <begin position="349"/>
        <end position="360"/>
    </location>
</feature>
<dbReference type="GO" id="GO:0009279">
    <property type="term" value="C:cell outer membrane"/>
    <property type="evidence" value="ECO:0007669"/>
    <property type="project" value="UniProtKB-SubCell"/>
</dbReference>
<comment type="subcellular location">
    <subcellularLocation>
        <location evidence="1">Cell outer membrane</location>
        <topology evidence="1">Multi-pass membrane protein</topology>
    </subcellularLocation>
</comment>
<evidence type="ECO:0000256" key="5">
    <source>
        <dbReference type="ARBA" id="ARBA00022729"/>
    </source>
</evidence>